<evidence type="ECO:0000313" key="2">
    <source>
        <dbReference type="Proteomes" id="UP001201163"/>
    </source>
</evidence>
<reference evidence="1" key="1">
    <citation type="submission" date="2022-01" db="EMBL/GenBank/DDBJ databases">
        <title>Comparative genomics reveals a dynamic genome evolution in the ectomycorrhizal milk-cap (Lactarius) mushrooms.</title>
        <authorList>
            <consortium name="DOE Joint Genome Institute"/>
            <person name="Lebreton A."/>
            <person name="Tang N."/>
            <person name="Kuo A."/>
            <person name="LaButti K."/>
            <person name="Drula E."/>
            <person name="Barry K."/>
            <person name="Clum A."/>
            <person name="Lipzen A."/>
            <person name="Mousain D."/>
            <person name="Ng V."/>
            <person name="Wang R."/>
            <person name="Wang X."/>
            <person name="Dai Y."/>
            <person name="Henrissat B."/>
            <person name="Grigoriev I.V."/>
            <person name="Guerin-Laguette A."/>
            <person name="Yu F."/>
            <person name="Martin F.M."/>
        </authorList>
    </citation>
    <scope>NUCLEOTIDE SEQUENCE</scope>
    <source>
        <strain evidence="1">QP</strain>
    </source>
</reference>
<protein>
    <submittedName>
        <fullName evidence="1">Uncharacterized protein</fullName>
    </submittedName>
</protein>
<gene>
    <name evidence="1" type="ORF">EDB92DRAFT_1351127</name>
</gene>
<keyword evidence="2" id="KW-1185">Reference proteome</keyword>
<proteinExistence type="predicted"/>
<evidence type="ECO:0000313" key="1">
    <source>
        <dbReference type="EMBL" id="KAH8985530.1"/>
    </source>
</evidence>
<dbReference type="Proteomes" id="UP001201163">
    <property type="component" value="Unassembled WGS sequence"/>
</dbReference>
<dbReference type="EMBL" id="JAKELL010000062">
    <property type="protein sequence ID" value="KAH8985530.1"/>
    <property type="molecule type" value="Genomic_DNA"/>
</dbReference>
<organism evidence="1 2">
    <name type="scientific">Lactarius akahatsu</name>
    <dbReference type="NCBI Taxonomy" id="416441"/>
    <lineage>
        <taxon>Eukaryota</taxon>
        <taxon>Fungi</taxon>
        <taxon>Dikarya</taxon>
        <taxon>Basidiomycota</taxon>
        <taxon>Agaricomycotina</taxon>
        <taxon>Agaricomycetes</taxon>
        <taxon>Russulales</taxon>
        <taxon>Russulaceae</taxon>
        <taxon>Lactarius</taxon>
    </lineage>
</organism>
<sequence>MHPNESRRASSHFFRAQFDCTWIKYPSSSGHDSQLTLRNIHHCYAAEQPAFEAAPFTIVDVEDDCRARLRTLGRSRSRPAMSTPDPLPCLREPIGGTVVDASARLVMPCCERPSCVRARCRRSQCLGETVVRCWEGRRRRARWTTFVHLTGLKRAQGRTRESTMRSTTYIFPNIFI</sequence>
<dbReference type="AlphaFoldDB" id="A0AAD4QAT8"/>
<accession>A0AAD4QAT8</accession>
<comment type="caution">
    <text evidence="1">The sequence shown here is derived from an EMBL/GenBank/DDBJ whole genome shotgun (WGS) entry which is preliminary data.</text>
</comment>
<name>A0AAD4QAT8_9AGAM</name>